<feature type="domain" description="NAD-dependent epimerase/dehydratase" evidence="2">
    <location>
        <begin position="3"/>
        <end position="226"/>
    </location>
</feature>
<comment type="caution">
    <text evidence="3">The sequence shown here is derived from an EMBL/GenBank/DDBJ whole genome shotgun (WGS) entry which is preliminary data.</text>
</comment>
<dbReference type="InterPro" id="IPR036291">
    <property type="entry name" value="NAD(P)-bd_dom_sf"/>
</dbReference>
<name>A0A0G1ZUW2_9BACT</name>
<evidence type="ECO:0000256" key="1">
    <source>
        <dbReference type="ARBA" id="ARBA00007637"/>
    </source>
</evidence>
<organism evidence="3 4">
    <name type="scientific">Candidatus Uhrbacteria bacterium GW2011_GWA2_52_8d</name>
    <dbReference type="NCBI Taxonomy" id="1618979"/>
    <lineage>
        <taxon>Bacteria</taxon>
        <taxon>Candidatus Uhriibacteriota</taxon>
    </lineage>
</organism>
<proteinExistence type="inferred from homology"/>
<dbReference type="EMBL" id="LCRH01000041">
    <property type="protein sequence ID" value="KKW32102.1"/>
    <property type="molecule type" value="Genomic_DNA"/>
</dbReference>
<evidence type="ECO:0000313" key="3">
    <source>
        <dbReference type="EMBL" id="KKW32102.1"/>
    </source>
</evidence>
<dbReference type="Gene3D" id="3.90.25.10">
    <property type="entry name" value="UDP-galactose 4-epimerase, domain 1"/>
    <property type="match status" value="1"/>
</dbReference>
<evidence type="ECO:0000313" key="4">
    <source>
        <dbReference type="Proteomes" id="UP000034054"/>
    </source>
</evidence>
<dbReference type="AlphaFoldDB" id="A0A0G1ZUW2"/>
<dbReference type="Proteomes" id="UP000034054">
    <property type="component" value="Unassembled WGS sequence"/>
</dbReference>
<gene>
    <name evidence="3" type="ORF">UY76_C0041G0003</name>
</gene>
<dbReference type="PANTHER" id="PTHR43000">
    <property type="entry name" value="DTDP-D-GLUCOSE 4,6-DEHYDRATASE-RELATED"/>
    <property type="match status" value="1"/>
</dbReference>
<comment type="similarity">
    <text evidence="1">Belongs to the NAD(P)-dependent epimerase/dehydratase family.</text>
</comment>
<accession>A0A0G1ZUW2</accession>
<sequence>MKVLVTGSDGFIGKHVIRMLRKRNIQRCGFGRHLQSGLRVYRGDITDLNAVRRAFQKEQPTHCIHLAATGLYAKGSRQRNTKRVNVDGTRNVLEAIRSASPRTKCLLVGSSAEYGLRRATKGITERGRLRPLTLYARTKVDGYRLFRFYQKQHGLRLVYARPFNVTGPGAPAAHLISKIIRAERTRRPLDFFQTSERRDYVDVRDLAEAFWRLLRHGRAGAVYNICSGNGVRKDHLVLQVQRTLHLRNVGGVPRVNAKPLLHQVGDNRKLRSLGWRPRYTLQDSIRDLAATLR</sequence>
<dbReference type="Gene3D" id="3.40.50.720">
    <property type="entry name" value="NAD(P)-binding Rossmann-like Domain"/>
    <property type="match status" value="1"/>
</dbReference>
<dbReference type="Pfam" id="PF01370">
    <property type="entry name" value="Epimerase"/>
    <property type="match status" value="1"/>
</dbReference>
<protein>
    <submittedName>
        <fullName evidence="3">NAD-dependent epimerase/dehydratase</fullName>
    </submittedName>
</protein>
<evidence type="ECO:0000259" key="2">
    <source>
        <dbReference type="Pfam" id="PF01370"/>
    </source>
</evidence>
<reference evidence="3 4" key="1">
    <citation type="journal article" date="2015" name="Nature">
        <title>rRNA introns, odd ribosomes, and small enigmatic genomes across a large radiation of phyla.</title>
        <authorList>
            <person name="Brown C.T."/>
            <person name="Hug L.A."/>
            <person name="Thomas B.C."/>
            <person name="Sharon I."/>
            <person name="Castelle C.J."/>
            <person name="Singh A."/>
            <person name="Wilkins M.J."/>
            <person name="Williams K.H."/>
            <person name="Banfield J.F."/>
        </authorList>
    </citation>
    <scope>NUCLEOTIDE SEQUENCE [LARGE SCALE GENOMIC DNA]</scope>
</reference>
<dbReference type="SUPFAM" id="SSF51735">
    <property type="entry name" value="NAD(P)-binding Rossmann-fold domains"/>
    <property type="match status" value="1"/>
</dbReference>
<dbReference type="InterPro" id="IPR001509">
    <property type="entry name" value="Epimerase_deHydtase"/>
</dbReference>